<dbReference type="GO" id="GO:0004792">
    <property type="term" value="F:thiosulfate-cyanide sulfurtransferase activity"/>
    <property type="evidence" value="ECO:0007669"/>
    <property type="project" value="TreeGrafter"/>
</dbReference>
<dbReference type="HOGENOM" id="CLU_013325_10_1_9"/>
<dbReference type="KEGG" id="pste:PSTEL_10075"/>
<name>A0A089LW06_9BACL</name>
<dbReference type="FunFam" id="3.40.50.720:FF:000080">
    <property type="entry name" value="Thiazole biosynthesis adenylyltransferase ThiF"/>
    <property type="match status" value="1"/>
</dbReference>
<evidence type="ECO:0000313" key="3">
    <source>
        <dbReference type="EMBL" id="AIQ63383.1"/>
    </source>
</evidence>
<dbReference type="Pfam" id="PF00899">
    <property type="entry name" value="ThiF"/>
    <property type="match status" value="1"/>
</dbReference>
<dbReference type="InterPro" id="IPR000594">
    <property type="entry name" value="ThiF_NAD_FAD-bd"/>
</dbReference>
<feature type="domain" description="THIF-type NAD/FAD binding fold" evidence="2">
    <location>
        <begin position="9"/>
        <end position="245"/>
    </location>
</feature>
<dbReference type="GO" id="GO:0008146">
    <property type="term" value="F:sulfotransferase activity"/>
    <property type="evidence" value="ECO:0007669"/>
    <property type="project" value="TreeGrafter"/>
</dbReference>
<dbReference type="PANTHER" id="PTHR10953">
    <property type="entry name" value="UBIQUITIN-ACTIVATING ENZYME E1"/>
    <property type="match status" value="1"/>
</dbReference>
<dbReference type="GO" id="GO:0008641">
    <property type="term" value="F:ubiquitin-like modifier activating enzyme activity"/>
    <property type="evidence" value="ECO:0007669"/>
    <property type="project" value="InterPro"/>
</dbReference>
<evidence type="ECO:0000313" key="4">
    <source>
        <dbReference type="Proteomes" id="UP000029507"/>
    </source>
</evidence>
<dbReference type="AlphaFoldDB" id="A0A089LW06"/>
<protein>
    <recommendedName>
        <fullName evidence="2">THIF-type NAD/FAD binding fold domain-containing protein</fullName>
    </recommendedName>
</protein>
<dbReference type="Gene3D" id="3.40.50.720">
    <property type="entry name" value="NAD(P)-binding Rossmann-like Domain"/>
    <property type="match status" value="1"/>
</dbReference>
<sequence>MKPDEESRYSRQERFYGIGAEGQRRLAEKKVLIVGAGALGSACAETMVRSGVGRVTLVDRDYVEWSNLQRQNLYDEADAAEHMPKAAAAARRLRSVNSAVEVEGIVADITAGDIALYMDGVDLVLDASDNFEVRMILNDITAKMDIPWIYGACTGSYGLSMTIVPGQSACLHCLMDGIPGGTDTCDTAGIIGPAVQMTAAFQTAEALKWLSGRTEALRGTLVSFDLWTNRHSSVRTDKLKRADCPSCGTSRTYPYLSAASHTRTAVLCGRDTVQISPPAPLKLDLEEWGRRLAPYGRVERNPFMLSFTADHRRLAVFPDGRVLVHGTGDPAEARSLYHRYFG</sequence>
<dbReference type="GO" id="GO:0016779">
    <property type="term" value="F:nucleotidyltransferase activity"/>
    <property type="evidence" value="ECO:0007669"/>
    <property type="project" value="TreeGrafter"/>
</dbReference>
<dbReference type="SUPFAM" id="SSF69572">
    <property type="entry name" value="Activating enzymes of the ubiquitin-like proteins"/>
    <property type="match status" value="1"/>
</dbReference>
<proteinExistence type="inferred from homology"/>
<evidence type="ECO:0000259" key="2">
    <source>
        <dbReference type="Pfam" id="PF00899"/>
    </source>
</evidence>
<keyword evidence="4" id="KW-1185">Reference proteome</keyword>
<dbReference type="InterPro" id="IPR045886">
    <property type="entry name" value="ThiF/MoeB/HesA"/>
</dbReference>
<comment type="similarity">
    <text evidence="1">Belongs to the HesA/MoeB/ThiF family.</text>
</comment>
<accession>A0A089LW06</accession>
<reference evidence="3 4" key="1">
    <citation type="submission" date="2014-08" db="EMBL/GenBank/DDBJ databases">
        <title>Comparative genomics of the Paenibacillus odorifer group.</title>
        <authorList>
            <person name="den Bakker H.C."/>
            <person name="Tsai Y.-C."/>
            <person name="Martin N."/>
            <person name="Korlach J."/>
            <person name="Wiedmann M."/>
        </authorList>
    </citation>
    <scope>NUCLEOTIDE SEQUENCE [LARGE SCALE GENOMIC DNA]</scope>
    <source>
        <strain evidence="3 4">DSM 14472</strain>
    </source>
</reference>
<dbReference type="InterPro" id="IPR035985">
    <property type="entry name" value="Ubiquitin-activating_enz"/>
</dbReference>
<dbReference type="CDD" id="cd00757">
    <property type="entry name" value="ThiF_MoeB_HesA_family"/>
    <property type="match status" value="1"/>
</dbReference>
<organism evidence="3 4">
    <name type="scientific">Paenibacillus stellifer</name>
    <dbReference type="NCBI Taxonomy" id="169760"/>
    <lineage>
        <taxon>Bacteria</taxon>
        <taxon>Bacillati</taxon>
        <taxon>Bacillota</taxon>
        <taxon>Bacilli</taxon>
        <taxon>Bacillales</taxon>
        <taxon>Paenibacillaceae</taxon>
        <taxon>Paenibacillus</taxon>
    </lineage>
</organism>
<dbReference type="GO" id="GO:0005829">
    <property type="term" value="C:cytosol"/>
    <property type="evidence" value="ECO:0007669"/>
    <property type="project" value="TreeGrafter"/>
</dbReference>
<dbReference type="Proteomes" id="UP000029507">
    <property type="component" value="Chromosome"/>
</dbReference>
<evidence type="ECO:0000256" key="1">
    <source>
        <dbReference type="ARBA" id="ARBA00009919"/>
    </source>
</evidence>
<dbReference type="EMBL" id="CP009286">
    <property type="protein sequence ID" value="AIQ63383.1"/>
    <property type="molecule type" value="Genomic_DNA"/>
</dbReference>
<dbReference type="STRING" id="169760.PSTEL_10075"/>
<dbReference type="PANTHER" id="PTHR10953:SF102">
    <property type="entry name" value="ADENYLYLTRANSFERASE AND SULFURTRANSFERASE MOCS3"/>
    <property type="match status" value="1"/>
</dbReference>
<gene>
    <name evidence="3" type="ORF">PSTEL_10075</name>
</gene>